<proteinExistence type="predicted"/>
<sequence>MRWSHADRGLRYRVVYPVPGMARRSVAVPNAKLAVFMDGCFWQGWPEHDTQPRANSDWWAAKLQRNKCNMRRPTT</sequence>
<dbReference type="InterPro" id="IPR011335">
    <property type="entry name" value="Restrct_endonuc-II-like"/>
</dbReference>
<name>A0A942T1K6_9BACI</name>
<gene>
    <name evidence="1" type="ORF">KHB02_20465</name>
</gene>
<dbReference type="EMBL" id="JAGYPE010000003">
    <property type="protein sequence ID" value="MBS4183770.1"/>
    <property type="molecule type" value="Genomic_DNA"/>
</dbReference>
<comment type="caution">
    <text evidence="1">The sequence shown here is derived from an EMBL/GenBank/DDBJ whole genome shotgun (WGS) entry which is preliminary data.</text>
</comment>
<evidence type="ECO:0000313" key="1">
    <source>
        <dbReference type="EMBL" id="MBS4183770.1"/>
    </source>
</evidence>
<protein>
    <recommendedName>
        <fullName evidence="2">Very short patch repair endonuclease</fullName>
    </recommendedName>
</protein>
<organism evidence="1">
    <name type="scientific">Neobacillus citreus</name>
    <dbReference type="NCBI Taxonomy" id="2833578"/>
    <lineage>
        <taxon>Bacteria</taxon>
        <taxon>Bacillati</taxon>
        <taxon>Bacillota</taxon>
        <taxon>Bacilli</taxon>
        <taxon>Bacillales</taxon>
        <taxon>Bacillaceae</taxon>
        <taxon>Neobacillus</taxon>
    </lineage>
</organism>
<evidence type="ECO:0008006" key="2">
    <source>
        <dbReference type="Google" id="ProtNLM"/>
    </source>
</evidence>
<dbReference type="AlphaFoldDB" id="A0A942T1K6"/>
<dbReference type="Gene3D" id="3.40.960.10">
    <property type="entry name" value="VSR Endonuclease"/>
    <property type="match status" value="1"/>
</dbReference>
<accession>A0A942T1K6</accession>
<reference evidence="1" key="1">
    <citation type="submission" date="2021-05" db="EMBL/GenBank/DDBJ databases">
        <title>Novel Bacillus species.</title>
        <authorList>
            <person name="Liu G."/>
        </authorList>
    </citation>
    <scope>NUCLEOTIDE SEQUENCE</scope>
    <source>
        <strain evidence="1">FJAT-50051</strain>
    </source>
</reference>
<dbReference type="SUPFAM" id="SSF52980">
    <property type="entry name" value="Restriction endonuclease-like"/>
    <property type="match status" value="1"/>
</dbReference>